<evidence type="ECO:0000313" key="5">
    <source>
        <dbReference type="Proteomes" id="UP000815677"/>
    </source>
</evidence>
<name>A0ABQ0KX11_MYCCL</name>
<dbReference type="EMBL" id="DF839072">
    <property type="protein sequence ID" value="GAT43484.1"/>
    <property type="molecule type" value="Genomic_DNA"/>
</dbReference>
<evidence type="ECO:0000256" key="3">
    <source>
        <dbReference type="SAM" id="MobiDB-lite"/>
    </source>
</evidence>
<protein>
    <recommendedName>
        <fullName evidence="6">DNA breaking-rejoining enzyme</fullName>
    </recommendedName>
</protein>
<gene>
    <name evidence="4" type="ORF">MCHLO_01161</name>
</gene>
<dbReference type="InterPro" id="IPR052925">
    <property type="entry name" value="Phage_Integrase-like_Recomb"/>
</dbReference>
<organism evidence="4 5">
    <name type="scientific">Mycena chlorophos</name>
    <name type="common">Agaric fungus</name>
    <name type="synonym">Agaricus chlorophos</name>
    <dbReference type="NCBI Taxonomy" id="658473"/>
    <lineage>
        <taxon>Eukaryota</taxon>
        <taxon>Fungi</taxon>
        <taxon>Dikarya</taxon>
        <taxon>Basidiomycota</taxon>
        <taxon>Agaricomycotina</taxon>
        <taxon>Agaricomycetes</taxon>
        <taxon>Agaricomycetidae</taxon>
        <taxon>Agaricales</taxon>
        <taxon>Marasmiineae</taxon>
        <taxon>Mycenaceae</taxon>
        <taxon>Mycena</taxon>
    </lineage>
</organism>
<feature type="region of interest" description="Disordered" evidence="3">
    <location>
        <begin position="1"/>
        <end position="39"/>
    </location>
</feature>
<dbReference type="InterPro" id="IPR011010">
    <property type="entry name" value="DNA_brk_join_enz"/>
</dbReference>
<dbReference type="PANTHER" id="PTHR34605">
    <property type="entry name" value="PHAGE_INTEGRASE DOMAIN-CONTAINING PROTEIN"/>
    <property type="match status" value="1"/>
</dbReference>
<dbReference type="InterPro" id="IPR013762">
    <property type="entry name" value="Integrase-like_cat_sf"/>
</dbReference>
<accession>A0ABQ0KX11</accession>
<feature type="compositionally biased region" description="Pro residues" evidence="3">
    <location>
        <begin position="74"/>
        <end position="89"/>
    </location>
</feature>
<dbReference type="Proteomes" id="UP000815677">
    <property type="component" value="Unassembled WGS sequence"/>
</dbReference>
<keyword evidence="1" id="KW-0238">DNA-binding</keyword>
<evidence type="ECO:0000256" key="1">
    <source>
        <dbReference type="ARBA" id="ARBA00023125"/>
    </source>
</evidence>
<feature type="region of interest" description="Disordered" evidence="3">
    <location>
        <begin position="60"/>
        <end position="93"/>
    </location>
</feature>
<dbReference type="SUPFAM" id="SSF47823">
    <property type="entry name" value="lambda integrase-like, N-terminal domain"/>
    <property type="match status" value="1"/>
</dbReference>
<keyword evidence="2" id="KW-0233">DNA recombination</keyword>
<dbReference type="Gene3D" id="1.10.443.10">
    <property type="entry name" value="Intergrase catalytic core"/>
    <property type="match status" value="1"/>
</dbReference>
<dbReference type="Gene3D" id="1.10.150.130">
    <property type="match status" value="1"/>
</dbReference>
<reference evidence="4" key="1">
    <citation type="submission" date="2014-09" db="EMBL/GenBank/DDBJ databases">
        <title>Genome sequence of the luminous mushroom Mycena chlorophos for searching fungal bioluminescence genes.</title>
        <authorList>
            <person name="Tanaka Y."/>
            <person name="Kasuga D."/>
            <person name="Oba Y."/>
            <person name="Hase S."/>
            <person name="Sato K."/>
            <person name="Oba Y."/>
            <person name="Sakakibara Y."/>
        </authorList>
    </citation>
    <scope>NUCLEOTIDE SEQUENCE</scope>
</reference>
<dbReference type="PANTHER" id="PTHR34605:SF4">
    <property type="entry name" value="DNA ADENINE METHYLTRANSFERASE"/>
    <property type="match status" value="1"/>
</dbReference>
<proteinExistence type="predicted"/>
<evidence type="ECO:0008006" key="6">
    <source>
        <dbReference type="Google" id="ProtNLM"/>
    </source>
</evidence>
<dbReference type="SUPFAM" id="SSF56349">
    <property type="entry name" value="DNA breaking-rejoining enzymes"/>
    <property type="match status" value="1"/>
</dbReference>
<dbReference type="InterPro" id="IPR010998">
    <property type="entry name" value="Integrase_recombinase_N"/>
</dbReference>
<sequence length="530" mass="58318">MPSTTTSRPRWLDFHSPYLVAPSPQRAASPPPQPKLPGLTAKPSFLNGLVHPFLVQPTQLPHPMASPTTSLAPGHPPIPSAPPPVPVAPSPSTALVHAPGQSTVFAPPRVSGVLPSQDAPSFVGDVISGAVVRAFPVMPRGRHPNTDDDIRLSIFRPFVPAPARLLSWVTPWGLANIANHQYLPAADLAKARAAIVSSLKESSLSTYAAGPKRFTQYCDRAGIPEELRMPAEPFLLCCFIADSYGKHGRPSAKNWLNGVAFWHHVNFAPWYGSDTSVKKVLQAVDKDKKFVRPPRGPILREHMLCLRSNLNLSDPRDAAYWALATAAFFGCRRLGELTIPSVKAFDSRYHASRNAPASFSSYDGRDFISIHLPWSKATQEAGVSLILMSTDDDLCPIWAWNNHTRVNDSPPPDTPIFAYRCGSSWKPIVKTSFLSFLSNLFRVAKLEQVFGHSFRVGGTLLWLSLGLEPEMVMKIGGWSSNCFLIYWRKMESVLPPAMTRVLDKAFKSFCAKNGFEDEVDADMDFVHALQ</sequence>
<evidence type="ECO:0000313" key="4">
    <source>
        <dbReference type="EMBL" id="GAT43484.1"/>
    </source>
</evidence>
<keyword evidence="5" id="KW-1185">Reference proteome</keyword>
<evidence type="ECO:0000256" key="2">
    <source>
        <dbReference type="ARBA" id="ARBA00023172"/>
    </source>
</evidence>